<proteinExistence type="inferred from homology"/>
<dbReference type="GO" id="GO:0008652">
    <property type="term" value="P:amino acid biosynthetic process"/>
    <property type="evidence" value="ECO:0007669"/>
    <property type="project" value="UniProtKB-KW"/>
</dbReference>
<keyword evidence="7 9" id="KW-0057">Aromatic amino acid biosynthesis</keyword>
<dbReference type="PANTHER" id="PTHR21090:SF5">
    <property type="entry name" value="PENTAFUNCTIONAL AROM POLYPEPTIDE"/>
    <property type="match status" value="1"/>
</dbReference>
<keyword evidence="6 9" id="KW-0808">Transferase</keyword>
<dbReference type="GO" id="GO:0003866">
    <property type="term" value="F:3-phosphoshikimate 1-carboxyvinyltransferase activity"/>
    <property type="evidence" value="ECO:0007669"/>
    <property type="project" value="UniProtKB-UniRule"/>
</dbReference>
<dbReference type="GO" id="GO:0005737">
    <property type="term" value="C:cytoplasm"/>
    <property type="evidence" value="ECO:0007669"/>
    <property type="project" value="UniProtKB-SubCell"/>
</dbReference>
<organism evidence="11 12">
    <name type="scientific">Streptococcus uberis</name>
    <dbReference type="NCBI Taxonomy" id="1349"/>
    <lineage>
        <taxon>Bacteria</taxon>
        <taxon>Bacillati</taxon>
        <taxon>Bacillota</taxon>
        <taxon>Bacilli</taxon>
        <taxon>Lactobacillales</taxon>
        <taxon>Streptococcaceae</taxon>
        <taxon>Streptococcus</taxon>
    </lineage>
</organism>
<dbReference type="NCBIfam" id="TIGR01356">
    <property type="entry name" value="aroA"/>
    <property type="match status" value="1"/>
</dbReference>
<dbReference type="AlphaFoldDB" id="A0A6L6GAR0"/>
<dbReference type="PROSITE" id="PS00104">
    <property type="entry name" value="EPSP_SYNTHASE_1"/>
    <property type="match status" value="1"/>
</dbReference>
<dbReference type="InterPro" id="IPR013792">
    <property type="entry name" value="RNA3'P_cycl/enolpyr_Trfase_a/b"/>
</dbReference>
<evidence type="ECO:0000256" key="8">
    <source>
        <dbReference type="ARBA" id="ARBA00044633"/>
    </source>
</evidence>
<dbReference type="FunFam" id="3.65.10.10:FF:000006">
    <property type="entry name" value="3-phosphoshikimate 1-carboxyvinyltransferase"/>
    <property type="match status" value="1"/>
</dbReference>
<feature type="active site" description="Proton acceptor" evidence="9">
    <location>
        <position position="312"/>
    </location>
</feature>
<comment type="function">
    <text evidence="1 9">Catalyzes the transfer of the enolpyruvyl moiety of phosphoenolpyruvate (PEP) to the 5-hydroxyl of shikimate-3-phosphate (S3P) to produce enolpyruvyl shikimate-3-phosphate and inorganic phosphate.</text>
</comment>
<feature type="binding site" evidence="9">
    <location>
        <position position="312"/>
    </location>
    <ligand>
        <name>3-phosphoshikimate</name>
        <dbReference type="ChEBI" id="CHEBI:145989"/>
    </ligand>
</feature>
<evidence type="ECO:0000259" key="10">
    <source>
        <dbReference type="Pfam" id="PF00275"/>
    </source>
</evidence>
<dbReference type="UniPathway" id="UPA00053">
    <property type="reaction ID" value="UER00089"/>
</dbReference>
<feature type="binding site" evidence="9">
    <location>
        <position position="92"/>
    </location>
    <ligand>
        <name>phosphoenolpyruvate</name>
        <dbReference type="ChEBI" id="CHEBI:58702"/>
    </ligand>
</feature>
<accession>A0A6L6GAR0</accession>
<comment type="caution">
    <text evidence="9">Lacks conserved residue(s) required for the propagation of feature annotation.</text>
</comment>
<dbReference type="SMR" id="A0A6L6GAR0"/>
<feature type="binding site" evidence="9">
    <location>
        <position position="168"/>
    </location>
    <ligand>
        <name>3-phosphoshikimate</name>
        <dbReference type="ChEBI" id="CHEBI:145989"/>
    </ligand>
</feature>
<evidence type="ECO:0000313" key="11">
    <source>
        <dbReference type="EMBL" id="MTD02433.1"/>
    </source>
</evidence>
<dbReference type="InterPro" id="IPR023193">
    <property type="entry name" value="EPSP_synthase_CS"/>
</dbReference>
<dbReference type="CDD" id="cd01556">
    <property type="entry name" value="EPSP_synthase"/>
    <property type="match status" value="1"/>
</dbReference>
<sequence>MKLQINAGPLKGNVTVPGDKSISHRALIFGSIAEGKTEIKGLLKSQDVQRTLVALRHLGVTIEESDQKVIIQGKGFSGLTAPDSPLDMGNSGTSLRLLAGLLSGQDFPVQFFGDASLSQRPMDRIVIPLREMGARVEGQGPKHLPPITVLGSSQLTAINYQMPLASAQVKSAILLAALQTKGQTQVFEKAVTRNHTEVMIKQFGGEIFQSGKEIRIIGPQTLKGQSLTIPGDISSAAFWIVAALIIPGSAISIKNVGINPTRTGIIDLVKKMGGAIELTDRDDINQSATIHVSYSKLKGTRIAGEMIPRLIDELPIIALLATQAEGTTVVQDAQELRVKETDRIQVVTSLLRKMGADIEEKTDGFVIKGKTELHSCQADAFLDHRIGMMVAIAALLVKTGEMILNGEEAIQTSYPQFFKDLESLQHD</sequence>
<feature type="domain" description="Enolpyruvate transferase" evidence="10">
    <location>
        <begin position="8"/>
        <end position="421"/>
    </location>
</feature>
<dbReference type="EMBL" id="WLXI01000062">
    <property type="protein sequence ID" value="MTD02433.1"/>
    <property type="molecule type" value="Genomic_DNA"/>
</dbReference>
<protein>
    <recommendedName>
        <fullName evidence="9">3-phosphoshikimate 1-carboxyvinyltransferase</fullName>
        <ecNumber evidence="9">2.5.1.19</ecNumber>
    </recommendedName>
    <alternativeName>
        <fullName evidence="9">5-enolpyruvylshikimate-3-phosphate synthase</fullName>
        <shortName evidence="9">EPSP synthase</shortName>
        <shortName evidence="9">EPSPS</shortName>
    </alternativeName>
</protein>
<evidence type="ECO:0000256" key="4">
    <source>
        <dbReference type="ARBA" id="ARBA00022490"/>
    </source>
</evidence>
<evidence type="ECO:0000256" key="1">
    <source>
        <dbReference type="ARBA" id="ARBA00002174"/>
    </source>
</evidence>
<dbReference type="InterPro" id="IPR006264">
    <property type="entry name" value="EPSP_synthase"/>
</dbReference>
<dbReference type="PIRSF" id="PIRSF000505">
    <property type="entry name" value="EPSPS"/>
    <property type="match status" value="1"/>
</dbReference>
<feature type="binding site" evidence="9">
    <location>
        <position position="20"/>
    </location>
    <ligand>
        <name>phosphoenolpyruvate</name>
        <dbReference type="ChEBI" id="CHEBI:58702"/>
    </ligand>
</feature>
<evidence type="ECO:0000256" key="3">
    <source>
        <dbReference type="ARBA" id="ARBA00009948"/>
    </source>
</evidence>
<dbReference type="RefSeq" id="WP_012658672.1">
    <property type="nucleotide sequence ID" value="NZ_BAABQA010000003.1"/>
</dbReference>
<feature type="binding site" evidence="9">
    <location>
        <position position="166"/>
    </location>
    <ligand>
        <name>3-phosphoshikimate</name>
        <dbReference type="ChEBI" id="CHEBI:145989"/>
    </ligand>
</feature>
<dbReference type="Proteomes" id="UP000483839">
    <property type="component" value="Unassembled WGS sequence"/>
</dbReference>
<feature type="binding site" evidence="9">
    <location>
        <position position="339"/>
    </location>
    <ligand>
        <name>3-phosphoshikimate</name>
        <dbReference type="ChEBI" id="CHEBI:145989"/>
    </ligand>
</feature>
<feature type="binding site" evidence="9">
    <location>
        <position position="21"/>
    </location>
    <ligand>
        <name>3-phosphoshikimate</name>
        <dbReference type="ChEBI" id="CHEBI:145989"/>
    </ligand>
</feature>
<evidence type="ECO:0000256" key="2">
    <source>
        <dbReference type="ARBA" id="ARBA00004811"/>
    </source>
</evidence>
<dbReference type="OMA" id="YEDHRMA"/>
<dbReference type="Pfam" id="PF00275">
    <property type="entry name" value="EPSP_synthase"/>
    <property type="match status" value="1"/>
</dbReference>
<keyword evidence="4 9" id="KW-0963">Cytoplasm</keyword>
<feature type="binding site" evidence="9">
    <location>
        <position position="343"/>
    </location>
    <ligand>
        <name>phosphoenolpyruvate</name>
        <dbReference type="ChEBI" id="CHEBI:58702"/>
    </ligand>
</feature>
<comment type="subcellular location">
    <subcellularLocation>
        <location evidence="9">Cytoplasm</location>
    </subcellularLocation>
</comment>
<feature type="binding site" evidence="9">
    <location>
        <position position="168"/>
    </location>
    <ligand>
        <name>phosphoenolpyruvate</name>
        <dbReference type="ChEBI" id="CHEBI:58702"/>
    </ligand>
</feature>
<dbReference type="PANTHER" id="PTHR21090">
    <property type="entry name" value="AROM/DEHYDROQUINATE SYNTHASE"/>
    <property type="match status" value="1"/>
</dbReference>
<evidence type="ECO:0000313" key="12">
    <source>
        <dbReference type="Proteomes" id="UP000483839"/>
    </source>
</evidence>
<dbReference type="GO" id="GO:0009073">
    <property type="term" value="P:aromatic amino acid family biosynthetic process"/>
    <property type="evidence" value="ECO:0007669"/>
    <property type="project" value="UniProtKB-KW"/>
</dbReference>
<comment type="pathway">
    <text evidence="2 9">Metabolic intermediate biosynthesis; chorismate biosynthesis; chorismate from D-erythrose 4-phosphate and phosphoenolpyruvate: step 6/7.</text>
</comment>
<dbReference type="GO" id="GO:0009423">
    <property type="term" value="P:chorismate biosynthetic process"/>
    <property type="evidence" value="ECO:0007669"/>
    <property type="project" value="UniProtKB-UniRule"/>
</dbReference>
<comment type="subunit">
    <text evidence="9">Monomer.</text>
</comment>
<dbReference type="InterPro" id="IPR036968">
    <property type="entry name" value="Enolpyruvate_Tfrase_sf"/>
</dbReference>
<feature type="binding site" evidence="9">
    <location>
        <position position="20"/>
    </location>
    <ligand>
        <name>3-phosphoshikimate</name>
        <dbReference type="ChEBI" id="CHEBI:145989"/>
    </ligand>
</feature>
<dbReference type="SUPFAM" id="SSF55205">
    <property type="entry name" value="EPT/RTPC-like"/>
    <property type="match status" value="1"/>
</dbReference>
<evidence type="ECO:0000256" key="6">
    <source>
        <dbReference type="ARBA" id="ARBA00022679"/>
    </source>
</evidence>
<feature type="binding site" evidence="9">
    <location>
        <position position="25"/>
    </location>
    <ligand>
        <name>3-phosphoshikimate</name>
        <dbReference type="ChEBI" id="CHEBI:145989"/>
    </ligand>
</feature>
<feature type="binding site" evidence="9">
    <location>
        <position position="120"/>
    </location>
    <ligand>
        <name>phosphoenolpyruvate</name>
        <dbReference type="ChEBI" id="CHEBI:58702"/>
    </ligand>
</feature>
<dbReference type="HAMAP" id="MF_00210">
    <property type="entry name" value="EPSP_synth"/>
    <property type="match status" value="1"/>
</dbReference>
<evidence type="ECO:0000256" key="9">
    <source>
        <dbReference type="HAMAP-Rule" id="MF_00210"/>
    </source>
</evidence>
<comment type="caution">
    <text evidence="11">The sequence shown here is derived from an EMBL/GenBank/DDBJ whole genome shotgun (WGS) entry which is preliminary data.</text>
</comment>
<keyword evidence="5 9" id="KW-0028">Amino-acid biosynthesis</keyword>
<dbReference type="PROSITE" id="PS00885">
    <property type="entry name" value="EPSP_SYNTHASE_2"/>
    <property type="match status" value="1"/>
</dbReference>
<evidence type="ECO:0000256" key="5">
    <source>
        <dbReference type="ARBA" id="ARBA00022605"/>
    </source>
</evidence>
<comment type="catalytic activity">
    <reaction evidence="8">
        <text>3-phosphoshikimate + phosphoenolpyruvate = 5-O-(1-carboxyvinyl)-3-phosphoshikimate + phosphate</text>
        <dbReference type="Rhea" id="RHEA:21256"/>
        <dbReference type="ChEBI" id="CHEBI:43474"/>
        <dbReference type="ChEBI" id="CHEBI:57701"/>
        <dbReference type="ChEBI" id="CHEBI:58702"/>
        <dbReference type="ChEBI" id="CHEBI:145989"/>
        <dbReference type="EC" id="2.5.1.19"/>
    </reaction>
    <physiologicalReaction direction="left-to-right" evidence="8">
        <dbReference type="Rhea" id="RHEA:21257"/>
    </physiologicalReaction>
</comment>
<evidence type="ECO:0000256" key="7">
    <source>
        <dbReference type="ARBA" id="ARBA00023141"/>
    </source>
</evidence>
<name>A0A6L6GAR0_STRUB</name>
<dbReference type="FunFam" id="3.65.10.10:FF:000005">
    <property type="entry name" value="3-phosphoshikimate 1-carboxyvinyltransferase"/>
    <property type="match status" value="1"/>
</dbReference>
<dbReference type="InterPro" id="IPR001986">
    <property type="entry name" value="Enolpyruvate_Tfrase_dom"/>
</dbReference>
<dbReference type="EC" id="2.5.1.19" evidence="9"/>
<dbReference type="Gene3D" id="3.65.10.10">
    <property type="entry name" value="Enolpyruvate transferase domain"/>
    <property type="match status" value="2"/>
</dbReference>
<gene>
    <name evidence="9 11" type="primary">aroA</name>
    <name evidence="11" type="ORF">GKS16_09155</name>
</gene>
<comment type="similarity">
    <text evidence="3 9">Belongs to the EPSP synthase family.</text>
</comment>
<feature type="binding site" evidence="9">
    <location>
        <position position="385"/>
    </location>
    <ligand>
        <name>phosphoenolpyruvate</name>
        <dbReference type="ChEBI" id="CHEBI:58702"/>
    </ligand>
</feature>
<reference evidence="11 12" key="1">
    <citation type="submission" date="2019-11" db="EMBL/GenBank/DDBJ databases">
        <title>Streptococcus uberis isolated from clinical mastitis cases on a southeastern Queensland dairy.</title>
        <authorList>
            <person name="Workentine M.L."/>
            <person name="Price R."/>
            <person name="Olchowy T."/>
        </authorList>
    </citation>
    <scope>NUCLEOTIDE SEQUENCE [LARGE SCALE GENOMIC DNA]</scope>
    <source>
        <strain evidence="11 12">OLC4459-A17</strain>
    </source>
</reference>